<dbReference type="SUPFAM" id="SSF51735">
    <property type="entry name" value="NAD(P)-binding Rossmann-fold domains"/>
    <property type="match status" value="1"/>
</dbReference>
<evidence type="ECO:0000313" key="4">
    <source>
        <dbReference type="Proteomes" id="UP001054837"/>
    </source>
</evidence>
<dbReference type="Proteomes" id="UP001054837">
    <property type="component" value="Unassembled WGS sequence"/>
</dbReference>
<dbReference type="PANTHER" id="PTHR43544">
    <property type="entry name" value="SHORT-CHAIN DEHYDROGENASE/REDUCTASE"/>
    <property type="match status" value="1"/>
</dbReference>
<dbReference type="AlphaFoldDB" id="A0AAV4QXG2"/>
<evidence type="ECO:0000256" key="1">
    <source>
        <dbReference type="ARBA" id="ARBA00022857"/>
    </source>
</evidence>
<evidence type="ECO:0008006" key="5">
    <source>
        <dbReference type="Google" id="ProtNLM"/>
    </source>
</evidence>
<keyword evidence="2" id="KW-0560">Oxidoreductase</keyword>
<dbReference type="GO" id="GO:0005737">
    <property type="term" value="C:cytoplasm"/>
    <property type="evidence" value="ECO:0007669"/>
    <property type="project" value="TreeGrafter"/>
</dbReference>
<protein>
    <recommendedName>
        <fullName evidence="5">C-factor</fullName>
    </recommendedName>
</protein>
<dbReference type="GO" id="GO:0016491">
    <property type="term" value="F:oxidoreductase activity"/>
    <property type="evidence" value="ECO:0007669"/>
    <property type="project" value="UniProtKB-KW"/>
</dbReference>
<sequence>MIESARKIIEDMVGDRGLNLLINNFGALIWQGFPEVTEEDMLFHFSTNTVGPVMVFKEMLPLLQKSAARQTSGMSVSRAAVLNISSGGGSLGRLVEETPKSLLSIISYRTSKAALNMAMRVAAQIIAALTIKDQGILVVSMCPGWVKTDMGTDEGVLEVSESVGAMMNTLSQVNESHHGAFLNRNGETIPF</sequence>
<reference evidence="3 4" key="1">
    <citation type="submission" date="2021-06" db="EMBL/GenBank/DDBJ databases">
        <title>Caerostris darwini draft genome.</title>
        <authorList>
            <person name="Kono N."/>
            <person name="Arakawa K."/>
        </authorList>
    </citation>
    <scope>NUCLEOTIDE SEQUENCE [LARGE SCALE GENOMIC DNA]</scope>
</reference>
<dbReference type="InterPro" id="IPR002347">
    <property type="entry name" value="SDR_fam"/>
</dbReference>
<keyword evidence="1" id="KW-0521">NADP</keyword>
<organism evidence="3 4">
    <name type="scientific">Caerostris darwini</name>
    <dbReference type="NCBI Taxonomy" id="1538125"/>
    <lineage>
        <taxon>Eukaryota</taxon>
        <taxon>Metazoa</taxon>
        <taxon>Ecdysozoa</taxon>
        <taxon>Arthropoda</taxon>
        <taxon>Chelicerata</taxon>
        <taxon>Arachnida</taxon>
        <taxon>Araneae</taxon>
        <taxon>Araneomorphae</taxon>
        <taxon>Entelegynae</taxon>
        <taxon>Araneoidea</taxon>
        <taxon>Araneidae</taxon>
        <taxon>Caerostris</taxon>
    </lineage>
</organism>
<name>A0AAV4QXG2_9ARAC</name>
<evidence type="ECO:0000256" key="2">
    <source>
        <dbReference type="ARBA" id="ARBA00023002"/>
    </source>
</evidence>
<evidence type="ECO:0000313" key="3">
    <source>
        <dbReference type="EMBL" id="GIY12761.1"/>
    </source>
</evidence>
<proteinExistence type="predicted"/>
<gene>
    <name evidence="3" type="primary">AVEN_209667_1</name>
    <name evidence="3" type="ORF">CDAR_231941</name>
</gene>
<accession>A0AAV4QXG2</accession>
<dbReference type="InterPro" id="IPR051468">
    <property type="entry name" value="Fungal_SecMetab_SDRs"/>
</dbReference>
<dbReference type="PRINTS" id="PR00081">
    <property type="entry name" value="GDHRDH"/>
</dbReference>
<dbReference type="InterPro" id="IPR036291">
    <property type="entry name" value="NAD(P)-bd_dom_sf"/>
</dbReference>
<dbReference type="Gene3D" id="3.40.50.720">
    <property type="entry name" value="NAD(P)-binding Rossmann-like Domain"/>
    <property type="match status" value="1"/>
</dbReference>
<comment type="caution">
    <text evidence="3">The sequence shown here is derived from an EMBL/GenBank/DDBJ whole genome shotgun (WGS) entry which is preliminary data.</text>
</comment>
<dbReference type="PANTHER" id="PTHR43544:SF7">
    <property type="entry name" value="NADB-LER2"/>
    <property type="match status" value="1"/>
</dbReference>
<dbReference type="Pfam" id="PF00106">
    <property type="entry name" value="adh_short"/>
    <property type="match status" value="1"/>
</dbReference>
<dbReference type="EMBL" id="BPLQ01005118">
    <property type="protein sequence ID" value="GIY12761.1"/>
    <property type="molecule type" value="Genomic_DNA"/>
</dbReference>
<keyword evidence="4" id="KW-1185">Reference proteome</keyword>